<accession>A0A0H5Q143</accession>
<dbReference type="EMBL" id="LN853293">
    <property type="protein sequence ID" value="CRY95573.1"/>
    <property type="molecule type" value="Genomic_DNA"/>
</dbReference>
<reference evidence="1" key="2">
    <citation type="submission" date="2015-07" db="EMBL/GenBank/DDBJ databases">
        <title>Plasmids, circular viruses and viroids from rat gut.</title>
        <authorList>
            <person name="Jorgensen T.J."/>
            <person name="Hansen M.A."/>
            <person name="Xu Z."/>
            <person name="Tabak M.A."/>
            <person name="Sorensen S.J."/>
            <person name="Hansen L.H."/>
        </authorList>
    </citation>
    <scope>NUCLEOTIDE SEQUENCE</scope>
    <source>
        <strain evidence="1">RGRH0672</strain>
    </source>
</reference>
<protein>
    <submittedName>
        <fullName evidence="1">Uncharacterized protein</fullName>
    </submittedName>
</protein>
<dbReference type="AlphaFoldDB" id="A0A0H5Q143"/>
<proteinExistence type="predicted"/>
<reference evidence="1" key="1">
    <citation type="submission" date="2015-06" db="EMBL/GenBank/DDBJ databases">
        <authorList>
            <person name="Joergensen T."/>
        </authorList>
    </citation>
    <scope>NUCLEOTIDE SEQUENCE</scope>
    <source>
        <strain evidence="1">RGRH0672</strain>
    </source>
</reference>
<organism evidence="1">
    <name type="scientific">uncultured prokaryote</name>
    <dbReference type="NCBI Taxonomy" id="198431"/>
    <lineage>
        <taxon>unclassified sequences</taxon>
        <taxon>environmental samples</taxon>
    </lineage>
</organism>
<evidence type="ECO:0000313" key="1">
    <source>
        <dbReference type="EMBL" id="CRY95573.1"/>
    </source>
</evidence>
<name>A0A0H5Q143_9ZZZZ</name>
<sequence length="107" mass="11982">MGNFVVHKPLKEYLDLRESRGITQADLVRIHSFGGEKVQVRLVQRDDGFSLHATIGFQPKESLFLIAEHSRKMRVFKSADSALRTASAMGFSTVIVEFQPPIRAVAP</sequence>